<accession>A0A7T5EPR1</accession>
<dbReference type="KEGG" id="bcop:JD108_04810"/>
<dbReference type="InterPro" id="IPR044398">
    <property type="entry name" value="Globin-sensor_dom"/>
</dbReference>
<dbReference type="EMBL" id="CP066308">
    <property type="protein sequence ID" value="QQE76493.1"/>
    <property type="molecule type" value="Genomic_DNA"/>
</dbReference>
<dbReference type="GO" id="GO:0016020">
    <property type="term" value="C:membrane"/>
    <property type="evidence" value="ECO:0007669"/>
    <property type="project" value="InterPro"/>
</dbReference>
<protein>
    <submittedName>
        <fullName evidence="6">Globin-coupled sensor protein</fullName>
    </submittedName>
</protein>
<dbReference type="RefSeq" id="WP_198829990.1">
    <property type="nucleotide sequence ID" value="NZ_CP066308.1"/>
</dbReference>
<dbReference type="PRINTS" id="PR00260">
    <property type="entry name" value="CHEMTRNSDUCR"/>
</dbReference>
<dbReference type="InterPro" id="IPR004090">
    <property type="entry name" value="Chemotax_Me-accpt_rcpt"/>
</dbReference>
<evidence type="ECO:0000313" key="7">
    <source>
        <dbReference type="EMBL" id="QUO43565.1"/>
    </source>
</evidence>
<evidence type="ECO:0000313" key="9">
    <source>
        <dbReference type="Proteomes" id="UP000677234"/>
    </source>
</evidence>
<dbReference type="Pfam" id="PF00015">
    <property type="entry name" value="MCPsignal"/>
    <property type="match status" value="1"/>
</dbReference>
<dbReference type="SUPFAM" id="SSF58104">
    <property type="entry name" value="Methyl-accepting chemotaxis protein (MCP) signaling domain"/>
    <property type="match status" value="1"/>
</dbReference>
<dbReference type="GO" id="GO:0004888">
    <property type="term" value="F:transmembrane signaling receptor activity"/>
    <property type="evidence" value="ECO:0007669"/>
    <property type="project" value="InterPro"/>
</dbReference>
<proteinExistence type="inferred from homology"/>
<keyword evidence="9" id="KW-1185">Reference proteome</keyword>
<reference evidence="7" key="2">
    <citation type="submission" date="2021-04" db="EMBL/GenBank/DDBJ databases">
        <title>Brevibacillus composti FJAT-54423, complete genome.</title>
        <authorList>
            <person name="Tang R."/>
        </authorList>
    </citation>
    <scope>NUCLEOTIDE SEQUENCE</scope>
    <source>
        <strain evidence="7">FJAT-54424</strain>
    </source>
</reference>
<dbReference type="Gene3D" id="1.10.287.950">
    <property type="entry name" value="Methyl-accepting chemotaxis protein"/>
    <property type="match status" value="1"/>
</dbReference>
<evidence type="ECO:0000256" key="1">
    <source>
        <dbReference type="ARBA" id="ARBA00023224"/>
    </source>
</evidence>
<dbReference type="GO" id="GO:0019825">
    <property type="term" value="F:oxygen binding"/>
    <property type="evidence" value="ECO:0007669"/>
    <property type="project" value="InterPro"/>
</dbReference>
<dbReference type="GO" id="GO:0020037">
    <property type="term" value="F:heme binding"/>
    <property type="evidence" value="ECO:0007669"/>
    <property type="project" value="InterPro"/>
</dbReference>
<name>A0A7T5EPR1_9BACL</name>
<dbReference type="PROSITE" id="PS50111">
    <property type="entry name" value="CHEMOTAXIS_TRANSDUC_2"/>
    <property type="match status" value="1"/>
</dbReference>
<dbReference type="SMART" id="SM00283">
    <property type="entry name" value="MA"/>
    <property type="match status" value="1"/>
</dbReference>
<reference evidence="6 8" key="1">
    <citation type="submission" date="2020-12" db="EMBL/GenBank/DDBJ databases">
        <title>strain FJAT-54423T represents a novel species of the genus Brevibacillus.</title>
        <authorList>
            <person name="Tang R."/>
        </authorList>
    </citation>
    <scope>NUCLEOTIDE SEQUENCE [LARGE SCALE GENOMIC DNA]</scope>
    <source>
        <strain evidence="6 8">FJAT-54423</strain>
    </source>
</reference>
<keyword evidence="1 3" id="KW-0807">Transducer</keyword>
<dbReference type="SUPFAM" id="SSF46458">
    <property type="entry name" value="Globin-like"/>
    <property type="match status" value="1"/>
</dbReference>
<evidence type="ECO:0000256" key="2">
    <source>
        <dbReference type="ARBA" id="ARBA00029447"/>
    </source>
</evidence>
<dbReference type="Gene3D" id="1.10.490.10">
    <property type="entry name" value="Globins"/>
    <property type="match status" value="1"/>
</dbReference>
<dbReference type="PANTHER" id="PTHR32089:SF118">
    <property type="entry name" value="HEME-BASED AEROTACTIC TRANSDUCER HEMAT"/>
    <property type="match status" value="1"/>
</dbReference>
<sequence>MSMCPFSRLFDVKGKQQKDSYFQQRTEKGELKLEKQAELHKQLAMISLTEEDLAVAKMLQPLIIQNIDEIVTKFYANLEQETSLMEIIEKNSTIDRLKQTLTRHITEMFSGTIDSQYIEQRSRIAIMHLKIGLEPKWYMCAFQNLLVSIIELLDRHIGDKAEFKRSIIVTTKILNIEQQIVLEEYENQHEQIRQETQRKKDELRRVLSQSAHELAAVSEETSASVQQLTEQSNEVLSYVEKGTRFTGKAQSLSEEGKDKLENQQQQMGLIQHSAERIAAEMRTLEEISEKIRGIVDVVTAIAEQTNLLALNAAIEAARAGEQGRGFAVVAGEVRKLAEQTKHSVSGVTELIEKTNAQTASLSAVVAEVRKLVASSAAMTSETNRFFDEIHGAVSDSQEQSRRIQKELENFFRVMEEMSQAVSQVAISADQLSEMTENL</sequence>
<dbReference type="CDD" id="cd01068">
    <property type="entry name" value="globin_sensor"/>
    <property type="match status" value="1"/>
</dbReference>
<evidence type="ECO:0000313" key="8">
    <source>
        <dbReference type="Proteomes" id="UP000595847"/>
    </source>
</evidence>
<dbReference type="CDD" id="cd11386">
    <property type="entry name" value="MCP_signal"/>
    <property type="match status" value="1"/>
</dbReference>
<dbReference type="PANTHER" id="PTHR32089">
    <property type="entry name" value="METHYL-ACCEPTING CHEMOTAXIS PROTEIN MCPB"/>
    <property type="match status" value="1"/>
</dbReference>
<comment type="similarity">
    <text evidence="2">Belongs to the methyl-accepting chemotaxis (MCP) protein family.</text>
</comment>
<dbReference type="InterPro" id="IPR004089">
    <property type="entry name" value="MCPsignal_dom"/>
</dbReference>
<dbReference type="InterPro" id="IPR039379">
    <property type="entry name" value="Protoglobin_sensor_dom"/>
</dbReference>
<gene>
    <name evidence="6" type="ORF">JD108_04810</name>
    <name evidence="7" type="ORF">KDJ56_04490</name>
</gene>
<dbReference type="AlphaFoldDB" id="A0A7T5EPR1"/>
<dbReference type="Proteomes" id="UP000677234">
    <property type="component" value="Chromosome"/>
</dbReference>
<dbReference type="GO" id="GO:0007165">
    <property type="term" value="P:signal transduction"/>
    <property type="evidence" value="ECO:0007669"/>
    <property type="project" value="UniProtKB-KW"/>
</dbReference>
<evidence type="ECO:0000256" key="3">
    <source>
        <dbReference type="PROSITE-ProRule" id="PRU00284"/>
    </source>
</evidence>
<organism evidence="6 8">
    <name type="scientific">Brevibacillus composti</name>
    <dbReference type="NCBI Taxonomy" id="2796470"/>
    <lineage>
        <taxon>Bacteria</taxon>
        <taxon>Bacillati</taxon>
        <taxon>Bacillota</taxon>
        <taxon>Bacilli</taxon>
        <taxon>Bacillales</taxon>
        <taxon>Paenibacillaceae</taxon>
        <taxon>Brevibacillus</taxon>
    </lineage>
</organism>
<feature type="coiled-coil region" evidence="4">
    <location>
        <begin position="175"/>
        <end position="213"/>
    </location>
</feature>
<dbReference type="GO" id="GO:0006935">
    <property type="term" value="P:chemotaxis"/>
    <property type="evidence" value="ECO:0007669"/>
    <property type="project" value="InterPro"/>
</dbReference>
<evidence type="ECO:0000256" key="4">
    <source>
        <dbReference type="SAM" id="Coils"/>
    </source>
</evidence>
<dbReference type="Pfam" id="PF11563">
    <property type="entry name" value="Protoglobin"/>
    <property type="match status" value="1"/>
</dbReference>
<feature type="domain" description="Methyl-accepting transducer" evidence="5">
    <location>
        <begin position="207"/>
        <end position="438"/>
    </location>
</feature>
<keyword evidence="4" id="KW-0175">Coiled coil</keyword>
<evidence type="ECO:0000313" key="6">
    <source>
        <dbReference type="EMBL" id="QQE76493.1"/>
    </source>
</evidence>
<dbReference type="EMBL" id="CP073708">
    <property type="protein sequence ID" value="QUO43565.1"/>
    <property type="molecule type" value="Genomic_DNA"/>
</dbReference>
<dbReference type="InterPro" id="IPR009050">
    <property type="entry name" value="Globin-like_sf"/>
</dbReference>
<dbReference type="Proteomes" id="UP000595847">
    <property type="component" value="Chromosome"/>
</dbReference>
<evidence type="ECO:0000259" key="5">
    <source>
        <dbReference type="PROSITE" id="PS50111"/>
    </source>
</evidence>
<dbReference type="InterPro" id="IPR012292">
    <property type="entry name" value="Globin/Proto"/>
</dbReference>